<dbReference type="CDD" id="cd09731">
    <property type="entry name" value="Cse2_I-E"/>
    <property type="match status" value="1"/>
</dbReference>
<name>A0A2A2ALF2_9BURK</name>
<sequence length="187" mass="21453">MSEHARTFITYLQSLQEKQDLGALAELRRSLAFDPGSYPRAFPCVERFVAKEMHERDARRLALYVVAGLFATHPQVSEHSFAAAFGRLAQLRKASTEHEYSRSIEQRFIALLEADAETLQTHLRHAISLLKTSEIGLNYARLLDDAALWMNPRLDVDRLRQRWARDFYRAAQAQAENPNENPEGDVQ</sequence>
<gene>
    <name evidence="1" type="primary">casB</name>
    <name evidence="1" type="ORF">CK625_03940</name>
</gene>
<dbReference type="Pfam" id="PF09485">
    <property type="entry name" value="CRISPR_Cse2"/>
    <property type="match status" value="1"/>
</dbReference>
<reference evidence="1 2" key="1">
    <citation type="submission" date="2017-08" db="EMBL/GenBank/DDBJ databases">
        <title>WGS of Clinical strains of the CDC Group NO-1 linked to zoonotic infections in humans.</title>
        <authorList>
            <person name="Bernier A.-M."/>
            <person name="Bernard K."/>
        </authorList>
    </citation>
    <scope>NUCLEOTIDE SEQUENCE [LARGE SCALE GENOMIC DNA]</scope>
    <source>
        <strain evidence="1 2">NML00-0135</strain>
    </source>
</reference>
<evidence type="ECO:0000313" key="2">
    <source>
        <dbReference type="Proteomes" id="UP000218054"/>
    </source>
</evidence>
<dbReference type="NCBIfam" id="TIGR02548">
    <property type="entry name" value="casB_cse2"/>
    <property type="match status" value="1"/>
</dbReference>
<evidence type="ECO:0000313" key="1">
    <source>
        <dbReference type="EMBL" id="PAT38617.1"/>
    </source>
</evidence>
<organism evidence="1 2">
    <name type="scientific">Vandammella animalimorsus</name>
    <dbReference type="NCBI Taxonomy" id="2029117"/>
    <lineage>
        <taxon>Bacteria</taxon>
        <taxon>Pseudomonadati</taxon>
        <taxon>Pseudomonadota</taxon>
        <taxon>Betaproteobacteria</taxon>
        <taxon>Burkholderiales</taxon>
        <taxon>Comamonadaceae</taxon>
        <taxon>Vandammella</taxon>
    </lineage>
</organism>
<protein>
    <submittedName>
        <fullName evidence="1">Type I-E CRISPR-associated protein Cse2/CasB</fullName>
    </submittedName>
</protein>
<dbReference type="EMBL" id="NSJB01000001">
    <property type="protein sequence ID" value="PAT38617.1"/>
    <property type="molecule type" value="Genomic_DNA"/>
</dbReference>
<dbReference type="InterPro" id="IPR038287">
    <property type="entry name" value="Cse2_sf"/>
</dbReference>
<keyword evidence="2" id="KW-1185">Reference proteome</keyword>
<dbReference type="InterPro" id="IPR013382">
    <property type="entry name" value="CRISPR-assoc_prot_Cse2"/>
</dbReference>
<dbReference type="AlphaFoldDB" id="A0A2A2ALF2"/>
<proteinExistence type="predicted"/>
<comment type="caution">
    <text evidence="1">The sequence shown here is derived from an EMBL/GenBank/DDBJ whole genome shotgun (WGS) entry which is preliminary data.</text>
</comment>
<dbReference type="RefSeq" id="WP_095538898.1">
    <property type="nucleotide sequence ID" value="NZ_NSJB01000001.1"/>
</dbReference>
<accession>A0A2A2ALF2</accession>
<dbReference type="Gene3D" id="1.10.520.40">
    <property type="entry name" value="CRISPR-associated protein Cse2"/>
    <property type="match status" value="1"/>
</dbReference>
<dbReference type="Proteomes" id="UP000218054">
    <property type="component" value="Unassembled WGS sequence"/>
</dbReference>